<keyword evidence="6" id="KW-0539">Nucleus</keyword>
<gene>
    <name evidence="9" type="ORF">ATANTOWER_001416</name>
</gene>
<dbReference type="Gene3D" id="6.20.210.20">
    <property type="entry name" value="THAP domain"/>
    <property type="match status" value="1"/>
</dbReference>
<keyword evidence="6" id="KW-0805">Transcription regulation</keyword>
<proteinExistence type="inferred from homology"/>
<keyword evidence="3" id="KW-0862">Zinc</keyword>
<dbReference type="Pfam" id="PF05485">
    <property type="entry name" value="THAP"/>
    <property type="match status" value="1"/>
</dbReference>
<comment type="caution">
    <text evidence="9">The sequence shown here is derived from an EMBL/GenBank/DDBJ whole genome shotgun (WGS) entry which is preliminary data.</text>
</comment>
<keyword evidence="2 5" id="KW-0863">Zinc-finger</keyword>
<evidence type="ECO:0000256" key="7">
    <source>
        <dbReference type="SAM" id="MobiDB-lite"/>
    </source>
</evidence>
<evidence type="ECO:0000313" key="9">
    <source>
        <dbReference type="EMBL" id="MED6254872.1"/>
    </source>
</evidence>
<keyword evidence="1" id="KW-0479">Metal-binding</keyword>
<dbReference type="SMART" id="SM00692">
    <property type="entry name" value="DM3"/>
    <property type="match status" value="1"/>
</dbReference>
<feature type="region of interest" description="Disordered" evidence="7">
    <location>
        <begin position="87"/>
        <end position="121"/>
    </location>
</feature>
<dbReference type="SMART" id="SM00980">
    <property type="entry name" value="THAP"/>
    <property type="match status" value="1"/>
</dbReference>
<dbReference type="InterPro" id="IPR006612">
    <property type="entry name" value="THAP_Znf"/>
</dbReference>
<accession>A0ABU7BWR0</accession>
<dbReference type="PROSITE" id="PS50950">
    <property type="entry name" value="ZF_THAP"/>
    <property type="match status" value="1"/>
</dbReference>
<keyword evidence="6" id="KW-0131">Cell cycle</keyword>
<evidence type="ECO:0000256" key="3">
    <source>
        <dbReference type="ARBA" id="ARBA00022833"/>
    </source>
</evidence>
<evidence type="ECO:0000256" key="1">
    <source>
        <dbReference type="ARBA" id="ARBA00022723"/>
    </source>
</evidence>
<dbReference type="InterPro" id="IPR026516">
    <property type="entry name" value="THAP1/10"/>
</dbReference>
<sequence length="194" mass="21626">MPKRCVAQFCDGTVKLGVSMHFFPKDPVLRRKWEQFVQVKRQNFHHASPYSVLCSKHFEADDYESSMMQMFGFKAKNNTRLKKDAVPTIHAPNPKPVLVDPETGLCSRPAGQPPTSSPSLVRNRYTSKVLAEASSELPGPRQQSVRGRIQRCPTSVIQISRTPDVQSSVLQSSRAPDLQSCCPAAFRCIPDVNA</sequence>
<dbReference type="PANTHER" id="PTHR46600">
    <property type="entry name" value="THAP DOMAIN-CONTAINING"/>
    <property type="match status" value="1"/>
</dbReference>
<protein>
    <recommendedName>
        <fullName evidence="6">THAP domain-containing protein 1</fullName>
    </recommendedName>
</protein>
<name>A0ABU7BWR0_9TELE</name>
<keyword evidence="6" id="KW-0175">Coiled coil</keyword>
<evidence type="ECO:0000259" key="8">
    <source>
        <dbReference type="PROSITE" id="PS50950"/>
    </source>
</evidence>
<evidence type="ECO:0000256" key="2">
    <source>
        <dbReference type="ARBA" id="ARBA00022771"/>
    </source>
</evidence>
<evidence type="ECO:0000256" key="5">
    <source>
        <dbReference type="PROSITE-ProRule" id="PRU00309"/>
    </source>
</evidence>
<reference evidence="9 10" key="1">
    <citation type="submission" date="2021-07" db="EMBL/GenBank/DDBJ databases">
        <authorList>
            <person name="Palmer J.M."/>
        </authorList>
    </citation>
    <scope>NUCLEOTIDE SEQUENCE [LARGE SCALE GENOMIC DNA]</scope>
    <source>
        <strain evidence="9 10">AT_MEX2019</strain>
        <tissue evidence="9">Muscle</tissue>
    </source>
</reference>
<comment type="similarity">
    <text evidence="6">Belongs to the THAP1 family.</text>
</comment>
<organism evidence="9 10">
    <name type="scientific">Ataeniobius toweri</name>
    <dbReference type="NCBI Taxonomy" id="208326"/>
    <lineage>
        <taxon>Eukaryota</taxon>
        <taxon>Metazoa</taxon>
        <taxon>Chordata</taxon>
        <taxon>Craniata</taxon>
        <taxon>Vertebrata</taxon>
        <taxon>Euteleostomi</taxon>
        <taxon>Actinopterygii</taxon>
        <taxon>Neopterygii</taxon>
        <taxon>Teleostei</taxon>
        <taxon>Neoteleostei</taxon>
        <taxon>Acanthomorphata</taxon>
        <taxon>Ovalentaria</taxon>
        <taxon>Atherinomorphae</taxon>
        <taxon>Cyprinodontiformes</taxon>
        <taxon>Goodeidae</taxon>
        <taxon>Ataeniobius</taxon>
    </lineage>
</organism>
<dbReference type="SUPFAM" id="SSF57716">
    <property type="entry name" value="Glucocorticoid receptor-like (DNA-binding domain)"/>
    <property type="match status" value="1"/>
</dbReference>
<keyword evidence="6" id="KW-0804">Transcription</keyword>
<comment type="subcellular location">
    <subcellularLocation>
        <location evidence="6">Nucleus</location>
        <location evidence="6">Nucleoplasm</location>
    </subcellularLocation>
</comment>
<dbReference type="EMBL" id="JAHUTI010069985">
    <property type="protein sequence ID" value="MED6254872.1"/>
    <property type="molecule type" value="Genomic_DNA"/>
</dbReference>
<evidence type="ECO:0000313" key="10">
    <source>
        <dbReference type="Proteomes" id="UP001345963"/>
    </source>
</evidence>
<dbReference type="Proteomes" id="UP001345963">
    <property type="component" value="Unassembled WGS sequence"/>
</dbReference>
<keyword evidence="4 5" id="KW-0238">DNA-binding</keyword>
<evidence type="ECO:0000256" key="6">
    <source>
        <dbReference type="RuleBase" id="RU369073"/>
    </source>
</evidence>
<keyword evidence="10" id="KW-1185">Reference proteome</keyword>
<evidence type="ECO:0000256" key="4">
    <source>
        <dbReference type="ARBA" id="ARBA00023125"/>
    </source>
</evidence>
<dbReference type="PANTHER" id="PTHR46600:SF7">
    <property type="entry name" value="SI:DKEY-228B2.6-RELATED"/>
    <property type="match status" value="1"/>
</dbReference>
<comment type="function">
    <text evidence="6">DNA-binding transcription regulator that regulates endothelial cell proliferation and G1/S cell-cycle progression. Specifically binds the 5'-[AT]NTNN[GT]GGCA[AGT]-3' core DNA sequence and acts by modulating expression of pRB-E2F cell-cycle target genes.</text>
</comment>
<feature type="domain" description="THAP-type" evidence="8">
    <location>
        <begin position="1"/>
        <end position="90"/>
    </location>
</feature>
<dbReference type="InterPro" id="IPR038441">
    <property type="entry name" value="THAP_Znf_sf"/>
</dbReference>